<name>A0AAD9KT30_RIDPI</name>
<keyword evidence="2" id="KW-0472">Membrane</keyword>
<dbReference type="EMBL" id="JAODUO010000627">
    <property type="protein sequence ID" value="KAK2176961.1"/>
    <property type="molecule type" value="Genomic_DNA"/>
</dbReference>
<evidence type="ECO:0000313" key="3">
    <source>
        <dbReference type="EMBL" id="KAK2176961.1"/>
    </source>
</evidence>
<feature type="transmembrane region" description="Helical" evidence="2">
    <location>
        <begin position="114"/>
        <end position="138"/>
    </location>
</feature>
<feature type="region of interest" description="Disordered" evidence="1">
    <location>
        <begin position="1"/>
        <end position="20"/>
    </location>
</feature>
<comment type="caution">
    <text evidence="3">The sequence shown here is derived from an EMBL/GenBank/DDBJ whole genome shotgun (WGS) entry which is preliminary data.</text>
</comment>
<keyword evidence="4" id="KW-1185">Reference proteome</keyword>
<evidence type="ECO:0000256" key="2">
    <source>
        <dbReference type="SAM" id="Phobius"/>
    </source>
</evidence>
<keyword evidence="2" id="KW-0812">Transmembrane</keyword>
<accession>A0AAD9KT30</accession>
<evidence type="ECO:0000256" key="1">
    <source>
        <dbReference type="SAM" id="MobiDB-lite"/>
    </source>
</evidence>
<gene>
    <name evidence="3" type="ORF">NP493_629g00000</name>
</gene>
<reference evidence="3" key="1">
    <citation type="journal article" date="2023" name="Mol. Biol. Evol.">
        <title>Third-Generation Sequencing Reveals the Adaptive Role of the Epigenome in Three Deep-Sea Polychaetes.</title>
        <authorList>
            <person name="Perez M."/>
            <person name="Aroh O."/>
            <person name="Sun Y."/>
            <person name="Lan Y."/>
            <person name="Juniper S.K."/>
            <person name="Young C.R."/>
            <person name="Angers B."/>
            <person name="Qian P.Y."/>
        </authorList>
    </citation>
    <scope>NUCLEOTIDE SEQUENCE</scope>
    <source>
        <strain evidence="3">R07B-5</strain>
    </source>
</reference>
<organism evidence="3 4">
    <name type="scientific">Ridgeia piscesae</name>
    <name type="common">Tubeworm</name>
    <dbReference type="NCBI Taxonomy" id="27915"/>
    <lineage>
        <taxon>Eukaryota</taxon>
        <taxon>Metazoa</taxon>
        <taxon>Spiralia</taxon>
        <taxon>Lophotrochozoa</taxon>
        <taxon>Annelida</taxon>
        <taxon>Polychaeta</taxon>
        <taxon>Sedentaria</taxon>
        <taxon>Canalipalpata</taxon>
        <taxon>Sabellida</taxon>
        <taxon>Siboglinidae</taxon>
        <taxon>Ridgeia</taxon>
    </lineage>
</organism>
<dbReference type="AlphaFoldDB" id="A0AAD9KT30"/>
<proteinExistence type="predicted"/>
<protein>
    <submittedName>
        <fullName evidence="3">Uncharacterized protein</fullName>
    </submittedName>
</protein>
<keyword evidence="2" id="KW-1133">Transmembrane helix</keyword>
<evidence type="ECO:0000313" key="4">
    <source>
        <dbReference type="Proteomes" id="UP001209878"/>
    </source>
</evidence>
<sequence length="147" mass="15930">MSRHVHSAQPDESESSRSQLHRQCPRILPAAHGHPVIPRSTRLPQRHSGSCVDGSCGVVVQFVRLQVICDGPGHGPPTTARGLSLRPCLRGLCPPHSLLSIIFHLTINSPIHCIVLKLLMISLSVCISTIVVNINFYVGALLDNLSI</sequence>
<dbReference type="Proteomes" id="UP001209878">
    <property type="component" value="Unassembled WGS sequence"/>
</dbReference>